<accession>A0A0C3PCS1</accession>
<reference evidence="2" key="2">
    <citation type="submission" date="2015-01" db="EMBL/GenBank/DDBJ databases">
        <title>Evolutionary Origins and Diversification of the Mycorrhizal Mutualists.</title>
        <authorList>
            <consortium name="DOE Joint Genome Institute"/>
            <consortium name="Mycorrhizal Genomics Consortium"/>
            <person name="Kohler A."/>
            <person name="Kuo A."/>
            <person name="Nagy L.G."/>
            <person name="Floudas D."/>
            <person name="Copeland A."/>
            <person name="Barry K.W."/>
            <person name="Cichocki N."/>
            <person name="Veneault-Fourrey C."/>
            <person name="LaButti K."/>
            <person name="Lindquist E.A."/>
            <person name="Lipzen A."/>
            <person name="Lundell T."/>
            <person name="Morin E."/>
            <person name="Murat C."/>
            <person name="Riley R."/>
            <person name="Ohm R."/>
            <person name="Sun H."/>
            <person name="Tunlid A."/>
            <person name="Henrissat B."/>
            <person name="Grigoriev I.V."/>
            <person name="Hibbett D.S."/>
            <person name="Martin F."/>
        </authorList>
    </citation>
    <scope>NUCLEOTIDE SEQUENCE [LARGE SCALE GENOMIC DNA]</scope>
    <source>
        <strain evidence="2">Marx 270</strain>
    </source>
</reference>
<dbReference type="InParanoid" id="A0A0C3PCS1"/>
<dbReference type="HOGENOM" id="CLU_2373623_0_0_1"/>
<keyword evidence="2" id="KW-1185">Reference proteome</keyword>
<organism evidence="1 2">
    <name type="scientific">Pisolithus tinctorius Marx 270</name>
    <dbReference type="NCBI Taxonomy" id="870435"/>
    <lineage>
        <taxon>Eukaryota</taxon>
        <taxon>Fungi</taxon>
        <taxon>Dikarya</taxon>
        <taxon>Basidiomycota</taxon>
        <taxon>Agaricomycotina</taxon>
        <taxon>Agaricomycetes</taxon>
        <taxon>Agaricomycetidae</taxon>
        <taxon>Boletales</taxon>
        <taxon>Sclerodermatineae</taxon>
        <taxon>Pisolithaceae</taxon>
        <taxon>Pisolithus</taxon>
    </lineage>
</organism>
<evidence type="ECO:0000313" key="2">
    <source>
        <dbReference type="Proteomes" id="UP000054217"/>
    </source>
</evidence>
<name>A0A0C3PCS1_PISTI</name>
<dbReference type="EMBL" id="KN831965">
    <property type="protein sequence ID" value="KIO05821.1"/>
    <property type="molecule type" value="Genomic_DNA"/>
</dbReference>
<reference evidence="1 2" key="1">
    <citation type="submission" date="2014-04" db="EMBL/GenBank/DDBJ databases">
        <authorList>
            <consortium name="DOE Joint Genome Institute"/>
            <person name="Kuo A."/>
            <person name="Kohler A."/>
            <person name="Costa M.D."/>
            <person name="Nagy L.G."/>
            <person name="Floudas D."/>
            <person name="Copeland A."/>
            <person name="Barry K.W."/>
            <person name="Cichocki N."/>
            <person name="Veneault-Fourrey C."/>
            <person name="LaButti K."/>
            <person name="Lindquist E.A."/>
            <person name="Lipzen A."/>
            <person name="Lundell T."/>
            <person name="Morin E."/>
            <person name="Murat C."/>
            <person name="Sun H."/>
            <person name="Tunlid A."/>
            <person name="Henrissat B."/>
            <person name="Grigoriev I.V."/>
            <person name="Hibbett D.S."/>
            <person name="Martin F."/>
            <person name="Nordberg H.P."/>
            <person name="Cantor M.N."/>
            <person name="Hua S.X."/>
        </authorList>
    </citation>
    <scope>NUCLEOTIDE SEQUENCE [LARGE SCALE GENOMIC DNA]</scope>
    <source>
        <strain evidence="1 2">Marx 270</strain>
    </source>
</reference>
<dbReference type="Proteomes" id="UP000054217">
    <property type="component" value="Unassembled WGS sequence"/>
</dbReference>
<evidence type="ECO:0000313" key="1">
    <source>
        <dbReference type="EMBL" id="KIO05821.1"/>
    </source>
</evidence>
<dbReference type="AlphaFoldDB" id="A0A0C3PCS1"/>
<gene>
    <name evidence="1" type="ORF">M404DRAFT_999545</name>
</gene>
<sequence length="95" mass="10113">MDQTIPQLQGVSSTEGRSIASVVVVVQELEICQFCREGVTGKVIHSTCVAPIAATSGVNGRTLDPGGLWCGGWHGGMESNMGISRHGTYTTYEDW</sequence>
<protein>
    <submittedName>
        <fullName evidence="1">Uncharacterized protein</fullName>
    </submittedName>
</protein>
<proteinExistence type="predicted"/>